<gene>
    <name evidence="2" type="ORF">KFE25_013795</name>
</gene>
<protein>
    <submittedName>
        <fullName evidence="2">Uncharacterized protein</fullName>
    </submittedName>
</protein>
<feature type="region of interest" description="Disordered" evidence="1">
    <location>
        <begin position="480"/>
        <end position="551"/>
    </location>
</feature>
<reference evidence="2" key="1">
    <citation type="submission" date="2021-05" db="EMBL/GenBank/DDBJ databases">
        <title>The genome of the haptophyte Pavlova lutheri (Diacronema luteri, Pavlovales) - a model for lipid biosynthesis in eukaryotic algae.</title>
        <authorList>
            <person name="Hulatt C.J."/>
            <person name="Posewitz M.C."/>
        </authorList>
    </citation>
    <scope>NUCLEOTIDE SEQUENCE</scope>
    <source>
        <strain evidence="2">NIVA-4/92</strain>
    </source>
</reference>
<evidence type="ECO:0000313" key="2">
    <source>
        <dbReference type="EMBL" id="KAG8468712.1"/>
    </source>
</evidence>
<evidence type="ECO:0000313" key="3">
    <source>
        <dbReference type="Proteomes" id="UP000751190"/>
    </source>
</evidence>
<proteinExistence type="predicted"/>
<dbReference type="AlphaFoldDB" id="A0A8J6CBG7"/>
<evidence type="ECO:0000256" key="1">
    <source>
        <dbReference type="SAM" id="MobiDB-lite"/>
    </source>
</evidence>
<name>A0A8J6CBG7_DIALT</name>
<feature type="region of interest" description="Disordered" evidence="1">
    <location>
        <begin position="639"/>
        <end position="715"/>
    </location>
</feature>
<feature type="compositionally biased region" description="Polar residues" evidence="1">
    <location>
        <begin position="694"/>
        <end position="703"/>
    </location>
</feature>
<accession>A0A8J6CBG7</accession>
<dbReference type="EMBL" id="JAGTXO010000004">
    <property type="protein sequence ID" value="KAG8468712.1"/>
    <property type="molecule type" value="Genomic_DNA"/>
</dbReference>
<organism evidence="2 3">
    <name type="scientific">Diacronema lutheri</name>
    <name type="common">Unicellular marine alga</name>
    <name type="synonym">Monochrysis lutheri</name>
    <dbReference type="NCBI Taxonomy" id="2081491"/>
    <lineage>
        <taxon>Eukaryota</taxon>
        <taxon>Haptista</taxon>
        <taxon>Haptophyta</taxon>
        <taxon>Pavlovophyceae</taxon>
        <taxon>Pavlovales</taxon>
        <taxon>Pavlovaceae</taxon>
        <taxon>Diacronema</taxon>
    </lineage>
</organism>
<comment type="caution">
    <text evidence="2">The sequence shown here is derived from an EMBL/GenBank/DDBJ whole genome shotgun (WGS) entry which is preliminary data.</text>
</comment>
<dbReference type="OMA" id="DSMEPND"/>
<feature type="compositionally biased region" description="Gly residues" evidence="1">
    <location>
        <begin position="485"/>
        <end position="517"/>
    </location>
</feature>
<sequence>MPPKRGVTADAASRALSKPVVADASFTLDDVLSVQPRSQEGPNRSDTGYVAQLELCTRSLAAFPAQACVCPEVPLTQAGPARSARFYAFFHDASWSPGDAPLVGAGGAPSAARRAAAGAHAAGKHDRLAWARTLDAQAIMLLQVACVPASLADLAPPALAPIDVAPLFGADGEPTEPPTGALAPAPTGAANGAVSAAGGRPRKHAHNKARVVFATRTRLDDDAQMPKFCETYRGRFAKHKDVLLRAGAGPSRKGTPRLLDGSRAHDHLVRLNRKAIASHQGHKIATMGASAGGAGAAAKYALDKPIWSAKQMSKWEGKWPMLPDMKLHNATLSADDDPAYGGRVDRAPERAVFAPTGAGAAAGAAAGVAAGAAAGVGAGAAAGTVSLADRVGGGGGGGGSSIAPSGEPSSRRADAFAADRRAPELSCGARWVHPAMQGACGGGGGGGGGCVGGALGGTPFVAAHGGGGPSGAAAPWLAPRADNGPPGGGMGGGSIGGSIGGRMGGGGMGGGIGGGMQSGSFSIRPHPQQLPHEQRPNVGSTGVYAPHDGVAPGWQRAGAPGSCLCGGGSCSAGGGGGGGGGSELAAAAAAGSSRAAMKGSASVVHGLAPSAQTAAHTGGCCAYAHSNAHRASSAAAASSAPVRGGSNGGAGLGVPPRAVPRGAEPCGAQHDGGTPSNGSARNGVVLGARGPAPTDSTHNSPSVHPSFAPHGAQPQPIRAGEYACTNAAAPPGGLPLAARGLPLAAGAQLHAQGVPVCTPGALPAHMPGTLGATLANFAASVKAARGLKRDASCLGMAHAEGRLPPRTFAAAQADVRAQQQP</sequence>
<keyword evidence="3" id="KW-1185">Reference proteome</keyword>
<dbReference type="OrthoDB" id="10642693at2759"/>
<dbReference type="Proteomes" id="UP000751190">
    <property type="component" value="Unassembled WGS sequence"/>
</dbReference>